<accession>A0A421NU93</accession>
<name>A0A421NU93_9MOLU</name>
<proteinExistence type="predicted"/>
<keyword evidence="1" id="KW-0812">Transmembrane</keyword>
<keyword evidence="1" id="KW-0472">Membrane</keyword>
<dbReference type="Proteomes" id="UP000283896">
    <property type="component" value="Unassembled WGS sequence"/>
</dbReference>
<evidence type="ECO:0000313" key="3">
    <source>
        <dbReference type="Proteomes" id="UP000283896"/>
    </source>
</evidence>
<keyword evidence="3" id="KW-1185">Reference proteome</keyword>
<sequence length="82" mass="9559">MSKKLIKNWCISFVIYFLLMITCFGICELITQQGFFAQSNMIRNLLIVLITCIFTTSMSLLFDFYHEAIVNKCKPCDCKTKK</sequence>
<evidence type="ECO:0000313" key="2">
    <source>
        <dbReference type="EMBL" id="RMI87599.1"/>
    </source>
</evidence>
<feature type="transmembrane region" description="Helical" evidence="1">
    <location>
        <begin position="6"/>
        <end position="30"/>
    </location>
</feature>
<gene>
    <name evidence="2" type="ORF">PSSA1_v1c6900</name>
</gene>
<reference evidence="3" key="1">
    <citation type="submission" date="2016-11" db="EMBL/GenBank/DDBJ databases">
        <title>Genome sequence of Candidatus Phytoplasma solani strain SA-1.</title>
        <authorList>
            <person name="Haryono M."/>
            <person name="Samarzija I."/>
            <person name="Seruga Music M."/>
            <person name="Hogenhout S."/>
            <person name="Kuo C.-H."/>
        </authorList>
    </citation>
    <scope>NUCLEOTIDE SEQUENCE [LARGE SCALE GENOMIC DNA]</scope>
    <source>
        <strain evidence="3">SA-1</strain>
    </source>
</reference>
<feature type="transmembrane region" description="Helical" evidence="1">
    <location>
        <begin position="42"/>
        <end position="62"/>
    </location>
</feature>
<evidence type="ECO:0000256" key="1">
    <source>
        <dbReference type="SAM" id="Phobius"/>
    </source>
</evidence>
<keyword evidence="1" id="KW-1133">Transmembrane helix</keyword>
<protein>
    <submittedName>
        <fullName evidence="2">Uncharacterized protein</fullName>
    </submittedName>
</protein>
<organism evidence="2 3">
    <name type="scientific">Candidatus Phytoplasma solani</name>
    <dbReference type="NCBI Taxonomy" id="69896"/>
    <lineage>
        <taxon>Bacteria</taxon>
        <taxon>Bacillati</taxon>
        <taxon>Mycoplasmatota</taxon>
        <taxon>Mollicutes</taxon>
        <taxon>Acholeplasmatales</taxon>
        <taxon>Acholeplasmataceae</taxon>
        <taxon>Candidatus Phytoplasma</taxon>
        <taxon>16SrXII (Stolbur group)</taxon>
    </lineage>
</organism>
<dbReference type="AlphaFoldDB" id="A0A421NU93"/>
<comment type="caution">
    <text evidence="2">The sequence shown here is derived from an EMBL/GenBank/DDBJ whole genome shotgun (WGS) entry which is preliminary data.</text>
</comment>
<dbReference type="EMBL" id="MPBG01000015">
    <property type="protein sequence ID" value="RMI87599.1"/>
    <property type="molecule type" value="Genomic_DNA"/>
</dbReference>